<dbReference type="Proteomes" id="UP000288623">
    <property type="component" value="Unassembled WGS sequence"/>
</dbReference>
<dbReference type="InterPro" id="IPR020904">
    <property type="entry name" value="Sc_DH/Rdtase_CS"/>
</dbReference>
<dbReference type="PROSITE" id="PS00061">
    <property type="entry name" value="ADH_SHORT"/>
    <property type="match status" value="1"/>
</dbReference>
<dbReference type="Pfam" id="PF00106">
    <property type="entry name" value="adh_short"/>
    <property type="match status" value="1"/>
</dbReference>
<evidence type="ECO:0000256" key="3">
    <source>
        <dbReference type="RuleBase" id="RU000363"/>
    </source>
</evidence>
<keyword evidence="5" id="KW-1185">Reference proteome</keyword>
<evidence type="ECO:0000313" key="4">
    <source>
        <dbReference type="EMBL" id="RUS57200.1"/>
    </source>
</evidence>
<proteinExistence type="inferred from homology"/>
<gene>
    <name evidence="4" type="ORF">QI30_06340</name>
</gene>
<comment type="caution">
    <text evidence="4">The sequence shown here is derived from an EMBL/GenBank/DDBJ whole genome shotgun (WGS) entry which is preliminary data.</text>
</comment>
<dbReference type="RefSeq" id="WP_126990092.1">
    <property type="nucleotide sequence ID" value="NZ_JTFC01000026.1"/>
</dbReference>
<dbReference type="FunFam" id="3.40.50.720:FF:000215">
    <property type="entry name" value="3-hydroxyacyl-CoA dehydrogenase type-2"/>
    <property type="match status" value="1"/>
</dbReference>
<name>A0A433RVA0_9BACL</name>
<dbReference type="PRINTS" id="PR00080">
    <property type="entry name" value="SDRFAMILY"/>
</dbReference>
<comment type="similarity">
    <text evidence="1 3">Belongs to the short-chain dehydrogenases/reductases (SDR) family.</text>
</comment>
<dbReference type="AlphaFoldDB" id="A0A433RVA0"/>
<sequence length="254" mass="27160">MNIEQKVAIVTGAASGLGFATAKMLADNGAVVQIFDVNEENGQKAATEIGGTFHKVDVTSEEQVQQAIDAIMAKHGHLDIAVNCAGIGPPAKVFGRKGVMSLDFFKKIIDINLIGTFNVLRLAVEQMAKNEPTDEHPDRGIVINTASIAAFDGQMGQAAYSASKGAIASMALPIARDLASLNIRINTIAPGLFETPLMQGMPENALASLRQIPEYPKRLGDPSEYAFTVKYMIESAYLNAELIRLDAATRMPAK</sequence>
<dbReference type="InterPro" id="IPR036291">
    <property type="entry name" value="NAD(P)-bd_dom_sf"/>
</dbReference>
<dbReference type="PANTHER" id="PTHR43658">
    <property type="entry name" value="SHORT-CHAIN DEHYDROGENASE/REDUCTASE"/>
    <property type="match status" value="1"/>
</dbReference>
<evidence type="ECO:0000313" key="5">
    <source>
        <dbReference type="Proteomes" id="UP000288623"/>
    </source>
</evidence>
<dbReference type="PANTHER" id="PTHR43658:SF8">
    <property type="entry name" value="17-BETA-HYDROXYSTEROID DEHYDROGENASE 14-RELATED"/>
    <property type="match status" value="1"/>
</dbReference>
<dbReference type="PRINTS" id="PR00081">
    <property type="entry name" value="GDHRDH"/>
</dbReference>
<dbReference type="InterPro" id="IPR002347">
    <property type="entry name" value="SDR_fam"/>
</dbReference>
<accession>A0A433RVA0</accession>
<dbReference type="SUPFAM" id="SSF51735">
    <property type="entry name" value="NAD(P)-binding Rossmann-fold domains"/>
    <property type="match status" value="1"/>
</dbReference>
<organism evidence="4 5">
    <name type="scientific">Candidatus Kurthia intestinigallinarum</name>
    <dbReference type="NCBI Taxonomy" id="1562256"/>
    <lineage>
        <taxon>Bacteria</taxon>
        <taxon>Bacillati</taxon>
        <taxon>Bacillota</taxon>
        <taxon>Bacilli</taxon>
        <taxon>Bacillales</taxon>
        <taxon>Caryophanaceae</taxon>
        <taxon>Kurthia</taxon>
    </lineage>
</organism>
<dbReference type="Gene3D" id="3.40.50.720">
    <property type="entry name" value="NAD(P)-binding Rossmann-like Domain"/>
    <property type="match status" value="1"/>
</dbReference>
<dbReference type="EMBL" id="JTFC01000026">
    <property type="protein sequence ID" value="RUS57200.1"/>
    <property type="molecule type" value="Genomic_DNA"/>
</dbReference>
<keyword evidence="2" id="KW-0560">Oxidoreductase</keyword>
<dbReference type="OrthoDB" id="9794138at2"/>
<evidence type="ECO:0000256" key="2">
    <source>
        <dbReference type="ARBA" id="ARBA00023002"/>
    </source>
</evidence>
<dbReference type="GO" id="GO:0016491">
    <property type="term" value="F:oxidoreductase activity"/>
    <property type="evidence" value="ECO:0007669"/>
    <property type="project" value="UniProtKB-KW"/>
</dbReference>
<evidence type="ECO:0000256" key="1">
    <source>
        <dbReference type="ARBA" id="ARBA00006484"/>
    </source>
</evidence>
<protein>
    <submittedName>
        <fullName evidence="4">3-hydroxy-2-methylbutyryl-CoA dehydrogenase</fullName>
    </submittedName>
</protein>
<reference evidence="4 5" key="1">
    <citation type="submission" date="2014-11" db="EMBL/GenBank/DDBJ databases">
        <title>Genome sequence and analysis of novel Kurthia sp.</title>
        <authorList>
            <person name="Lawson J.N."/>
            <person name="Gonzalez J.E."/>
            <person name="Rinauldi L."/>
            <person name="Xuan Z."/>
            <person name="Firman A."/>
            <person name="Shaddox L."/>
            <person name="Trudeau A."/>
            <person name="Shah S."/>
            <person name="Reiman D."/>
        </authorList>
    </citation>
    <scope>NUCLEOTIDE SEQUENCE [LARGE SCALE GENOMIC DNA]</scope>
    <source>
        <strain evidence="4 5">3B1D</strain>
    </source>
</reference>